<dbReference type="GO" id="GO:0006364">
    <property type="term" value="P:rRNA processing"/>
    <property type="evidence" value="ECO:0007669"/>
    <property type="project" value="TreeGrafter"/>
</dbReference>
<accession>A0A1L8DRE5</accession>
<protein>
    <submittedName>
        <fullName evidence="6">Hipothetical protein</fullName>
    </submittedName>
</protein>
<dbReference type="GO" id="GO:0032545">
    <property type="term" value="C:CURI complex"/>
    <property type="evidence" value="ECO:0007669"/>
    <property type="project" value="TreeGrafter"/>
</dbReference>
<dbReference type="Pfam" id="PF12923">
    <property type="entry name" value="RRP7"/>
    <property type="match status" value="1"/>
</dbReference>
<dbReference type="EMBL" id="GFDF01005137">
    <property type="protein sequence ID" value="JAV08947.1"/>
    <property type="molecule type" value="Transcribed_RNA"/>
</dbReference>
<dbReference type="Pfam" id="PF00076">
    <property type="entry name" value="RRM_1"/>
    <property type="match status" value="1"/>
</dbReference>
<dbReference type="InterPro" id="IPR035979">
    <property type="entry name" value="RBD_domain_sf"/>
</dbReference>
<dbReference type="PANTHER" id="PTHR13191:SF0">
    <property type="entry name" value="RIBOSOMAL RNA-PROCESSING PROTEIN 7 HOMOLOG A-RELATED"/>
    <property type="match status" value="1"/>
</dbReference>
<dbReference type="InterPro" id="IPR000504">
    <property type="entry name" value="RRM_dom"/>
</dbReference>
<feature type="domain" description="RRM" evidence="4">
    <location>
        <begin position="43"/>
        <end position="73"/>
    </location>
</feature>
<evidence type="ECO:0000259" key="5">
    <source>
        <dbReference type="Pfam" id="PF12923"/>
    </source>
</evidence>
<evidence type="ECO:0000256" key="3">
    <source>
        <dbReference type="SAM" id="MobiDB-lite"/>
    </source>
</evidence>
<dbReference type="InterPro" id="IPR024326">
    <property type="entry name" value="RRP7_C"/>
</dbReference>
<dbReference type="InterPro" id="IPR040446">
    <property type="entry name" value="RRP7"/>
</dbReference>
<dbReference type="GO" id="GO:0000028">
    <property type="term" value="P:ribosomal small subunit assembly"/>
    <property type="evidence" value="ECO:0007669"/>
    <property type="project" value="TreeGrafter"/>
</dbReference>
<dbReference type="GO" id="GO:0034456">
    <property type="term" value="C:UTP-C complex"/>
    <property type="evidence" value="ECO:0007669"/>
    <property type="project" value="TreeGrafter"/>
</dbReference>
<dbReference type="AlphaFoldDB" id="A0A1L8DRE5"/>
<feature type="region of interest" description="Disordered" evidence="3">
    <location>
        <begin position="228"/>
        <end position="251"/>
    </location>
</feature>
<evidence type="ECO:0000256" key="2">
    <source>
        <dbReference type="ARBA" id="ARBA00022884"/>
    </source>
</evidence>
<feature type="compositionally biased region" description="Basic and acidic residues" evidence="3">
    <location>
        <begin position="228"/>
        <end position="243"/>
    </location>
</feature>
<dbReference type="PANTHER" id="PTHR13191">
    <property type="entry name" value="RIBOSOMAL RNA PROCESSING PROTEIN 7-RELATED"/>
    <property type="match status" value="1"/>
</dbReference>
<dbReference type="SUPFAM" id="SSF54928">
    <property type="entry name" value="RNA-binding domain, RBD"/>
    <property type="match status" value="1"/>
</dbReference>
<evidence type="ECO:0000256" key="1">
    <source>
        <dbReference type="ARBA" id="ARBA00006110"/>
    </source>
</evidence>
<sequence length="251" mass="29909">MGISTKKTIKLFIGSECDHFHELHVLPHTLKHEDWPGEKTICLANIPPYISDENLREIFEKFGPILSLVSFTNIKDFQVFSKSPESKQYPQEFKWRTAYIAFKFTGSLAKIYKVKKLTAENVSLGVSRWITEYKAQYPNPEELQKEITTFMDTFDRQEKKADQVAKKQTEDDDGWTTVTRKTKDAFRLTEKGIKNIEEKQDVRKKKKELKNFYRFQLTESKRQRIQEMRKKFQEDKEKVEKMKTSRRFKPF</sequence>
<name>A0A1L8DRE5_9DIPT</name>
<dbReference type="Gene3D" id="6.10.250.1770">
    <property type="match status" value="1"/>
</dbReference>
<dbReference type="Gene3D" id="3.30.70.330">
    <property type="match status" value="1"/>
</dbReference>
<reference evidence="6" key="1">
    <citation type="submission" date="2016-12" db="EMBL/GenBank/DDBJ databases">
        <title>An insight into the sialome and mialome of the sand fly, Nyssomyia neivai.</title>
        <authorList>
            <person name="Sebastian V."/>
            <person name="Goulart T.M."/>
            <person name="Oliveira W."/>
            <person name="Calvo E."/>
            <person name="Oliveira L.F."/>
            <person name="Pinto M.C."/>
            <person name="Rosselino A.M."/>
            <person name="Ribeiro J.M."/>
        </authorList>
    </citation>
    <scope>NUCLEOTIDE SEQUENCE</scope>
</reference>
<evidence type="ECO:0000259" key="4">
    <source>
        <dbReference type="Pfam" id="PF00076"/>
    </source>
</evidence>
<dbReference type="GO" id="GO:0003723">
    <property type="term" value="F:RNA binding"/>
    <property type="evidence" value="ECO:0007669"/>
    <property type="project" value="UniProtKB-KW"/>
</dbReference>
<proteinExistence type="inferred from homology"/>
<comment type="similarity">
    <text evidence="1">Belongs to the RRP7 family.</text>
</comment>
<dbReference type="InterPro" id="IPR012677">
    <property type="entry name" value="Nucleotide-bd_a/b_plait_sf"/>
</dbReference>
<dbReference type="CDD" id="cd12951">
    <property type="entry name" value="RRP7_Rrp7A"/>
    <property type="match status" value="1"/>
</dbReference>
<keyword evidence="2" id="KW-0694">RNA-binding</keyword>
<evidence type="ECO:0000313" key="6">
    <source>
        <dbReference type="EMBL" id="JAV08947.1"/>
    </source>
</evidence>
<feature type="domain" description="Ribosomal RNA-processing protein 7 C-terminal" evidence="5">
    <location>
        <begin position="135"/>
        <end position="251"/>
    </location>
</feature>
<organism evidence="6">
    <name type="scientific">Nyssomyia neivai</name>
    <dbReference type="NCBI Taxonomy" id="330878"/>
    <lineage>
        <taxon>Eukaryota</taxon>
        <taxon>Metazoa</taxon>
        <taxon>Ecdysozoa</taxon>
        <taxon>Arthropoda</taxon>
        <taxon>Hexapoda</taxon>
        <taxon>Insecta</taxon>
        <taxon>Pterygota</taxon>
        <taxon>Neoptera</taxon>
        <taxon>Endopterygota</taxon>
        <taxon>Diptera</taxon>
        <taxon>Nematocera</taxon>
        <taxon>Psychodoidea</taxon>
        <taxon>Psychodidae</taxon>
        <taxon>Nyssomyia</taxon>
    </lineage>
</organism>